<organism evidence="10 11">
    <name type="scientific">Mizuhopecten yessoensis</name>
    <name type="common">Japanese scallop</name>
    <name type="synonym">Patinopecten yessoensis</name>
    <dbReference type="NCBI Taxonomy" id="6573"/>
    <lineage>
        <taxon>Eukaryota</taxon>
        <taxon>Metazoa</taxon>
        <taxon>Spiralia</taxon>
        <taxon>Lophotrochozoa</taxon>
        <taxon>Mollusca</taxon>
        <taxon>Bivalvia</taxon>
        <taxon>Autobranchia</taxon>
        <taxon>Pteriomorphia</taxon>
        <taxon>Pectinida</taxon>
        <taxon>Pectinoidea</taxon>
        <taxon>Pectinidae</taxon>
        <taxon>Mizuhopecten</taxon>
    </lineage>
</organism>
<dbReference type="GO" id="GO:0016020">
    <property type="term" value="C:membrane"/>
    <property type="evidence" value="ECO:0007669"/>
    <property type="project" value="UniProtKB-SubCell"/>
</dbReference>
<evidence type="ECO:0000256" key="8">
    <source>
        <dbReference type="SAM" id="Phobius"/>
    </source>
</evidence>
<keyword evidence="6" id="KW-0325">Glycoprotein</keyword>
<dbReference type="PRINTS" id="PR00248">
    <property type="entry name" value="GPCRMGR"/>
</dbReference>
<feature type="domain" description="Receptor ligand binding region" evidence="9">
    <location>
        <begin position="9"/>
        <end position="145"/>
    </location>
</feature>
<dbReference type="SUPFAM" id="SSF53822">
    <property type="entry name" value="Periplasmic binding protein-like I"/>
    <property type="match status" value="3"/>
</dbReference>
<evidence type="ECO:0000259" key="9">
    <source>
        <dbReference type="Pfam" id="PF01094"/>
    </source>
</evidence>
<keyword evidence="5 10" id="KW-0675">Receptor</keyword>
<feature type="transmembrane region" description="Helical" evidence="8">
    <location>
        <begin position="1430"/>
        <end position="1451"/>
    </location>
</feature>
<evidence type="ECO:0000256" key="5">
    <source>
        <dbReference type="ARBA" id="ARBA00023170"/>
    </source>
</evidence>
<feature type="region of interest" description="Disordered" evidence="7">
    <location>
        <begin position="1548"/>
        <end position="1593"/>
    </location>
</feature>
<comment type="subcellular location">
    <subcellularLocation>
        <location evidence="1">Membrane</location>
        <topology evidence="1">Multi-pass membrane protein</topology>
    </subcellularLocation>
</comment>
<dbReference type="Pfam" id="PF01094">
    <property type="entry name" value="ANF_receptor"/>
    <property type="match status" value="3"/>
</dbReference>
<dbReference type="InterPro" id="IPR000337">
    <property type="entry name" value="GPCR_3"/>
</dbReference>
<dbReference type="Gene3D" id="3.40.50.2300">
    <property type="match status" value="5"/>
</dbReference>
<evidence type="ECO:0000256" key="4">
    <source>
        <dbReference type="ARBA" id="ARBA00023136"/>
    </source>
</evidence>
<dbReference type="STRING" id="6573.A0A210QH84"/>
<feature type="domain" description="Receptor ligand binding region" evidence="9">
    <location>
        <begin position="328"/>
        <end position="709"/>
    </location>
</feature>
<proteinExistence type="predicted"/>
<dbReference type="GO" id="GO:0004930">
    <property type="term" value="F:G protein-coupled receptor activity"/>
    <property type="evidence" value="ECO:0007669"/>
    <property type="project" value="InterPro"/>
</dbReference>
<feature type="transmembrane region" description="Helical" evidence="8">
    <location>
        <begin position="1374"/>
        <end position="1394"/>
    </location>
</feature>
<evidence type="ECO:0000313" key="11">
    <source>
        <dbReference type="Proteomes" id="UP000242188"/>
    </source>
</evidence>
<sequence length="1593" mass="179255">MEGIPLLDTYPDVDRITRYPSLVSVNVPVDDVTSTLVHLLTHLRWSYVQAVYLNTSYFSEILDRVNTVAGRANICVLKSFPINNNMTTTQILKTIQSLQTEYNTTGIVLLMDTSLTNRFIEVLKTRKSLKLFHFITLGNWDDTSVSPMLGTLTISREWNHTHLAASERNGTSEVPSLETALRLLLYGLDLAKHDITNCIARNTTDVPYICIRQSLLGVFRDNMRNISVYSYQGDNYTKAWVKTMTVAENENEIASPFVFYDKDDKPTGGRVVSTSQPWRWECRKYIMEDVYASQRADVYLLAVLPVHEAANTPNGCGDLNPDQVVFTEAVSYGVDIINNNTAILPGLSLGYIMIDSCSFADRTIFQIDQMYSANTEKGIDFHVASQMFGAVGFTRYNEYAPLAGYLHSKGLLTISATASDSEFSNKEIYPDFMRMVPDQREEINVMFQILKLLGVKYIGILHTDVHPNDVSAIEAMEAANTFDISVVYIVRITEEVGQNDSDMDYLVETFIERNINSTTVLMTFAEARELVPLFRAMRRRHVQNVIWIGGNSWFTTLHVDDLLPFAKLLPWAFVVGIATYPVPSFNRQLTQMQSNNPTKGVYMDELLNLMSTCQNQTDKDETDNICNKLHSDMFSHNDAYLIIDSIKALAAGLDEIIHNKCPLGDFCADAKSHLASRLRNNILQYHFSGSTGKNIRFDSKGNGPASFGIHRVVFDEEQISIEYQNVGAFEDGSLSVSSDLSILSLNIRKSDCSSDTCAHVPPEIFGKPYVYIDGDPMLYGFVKLFQRENDDTCSGRVNNNGYQVMESMVWGVTVINNSTTLLPNVKLGLAVFPTCGVATRTKNIVQSVLLPNLVLPTKRLRPNTTILGIVGGEAVGEAISIETATREVDVEIPVIISSRADVSDGQPHPRLFRTVLSPFAEMDYILELSLQLRWTYIHVVYDPFMESVVKYLGDIFKANGICIASRNILEKSASSEVTRSILVNMTEVEGATAVILVMPPNNAKQVLTVARVLYLLGRLFFVLPFEVYDLESYLSEQDIGVLSTRKAVQINDQFMNYFLSLNIKDKANDPWFANFWQQSNACNLRLSNTYAKDCSNSERLSRSNVIPSPSINGILDSVFSLGHALHGLLRECKTDKYECIKGDRAIFYNNIERYLSAVNFTSPGGTPFKFRDKNTASTALIVTNVQKSPDGGIRLVDVGNFESGKLTLDMRKLSFYRNGLRVMPASDCLGDCRICLEPDFVNAYDARVTSLRSAGPILEHKFFTALGVIDILLIFISFMFITIASYFLCKFYKHKVFNICADADTGILIGCSIMTLSSCCHLFSQTKLMCTLQVAAPALSYAISNASLIVKINKTVCLRSYLGLQQSRVPRWDFALTYIPLLLVPTIIAFFKWMQSDVINISSTVPGIREISNVDEVTITWRCSFDKEIYSVYMTTFWFVIIEVFIITFSYKLRSKEEPEVNQVMWSSTISLVLIAVCTLVLMLTGDVEIYDIVMCFVLNINSMVFVCANFLPAVLLLMTEEQREEQFMHMMTKDRVTRMAKFWQENKSNKRREKENTDNVDRGDEKTTSTASLWKHGKQLSLKQSTTSFGEA</sequence>
<dbReference type="Proteomes" id="UP000242188">
    <property type="component" value="Unassembled WGS sequence"/>
</dbReference>
<protein>
    <submittedName>
        <fullName evidence="10">Metabotropic glutamate receptor 4</fullName>
    </submittedName>
</protein>
<evidence type="ECO:0000256" key="3">
    <source>
        <dbReference type="ARBA" id="ARBA00022989"/>
    </source>
</evidence>
<dbReference type="PANTHER" id="PTHR24060">
    <property type="entry name" value="METABOTROPIC GLUTAMATE RECEPTOR"/>
    <property type="match status" value="1"/>
</dbReference>
<gene>
    <name evidence="10" type="ORF">KP79_PYT16305</name>
</gene>
<evidence type="ECO:0000256" key="7">
    <source>
        <dbReference type="SAM" id="MobiDB-lite"/>
    </source>
</evidence>
<reference evidence="10 11" key="1">
    <citation type="journal article" date="2017" name="Nat. Ecol. Evol.">
        <title>Scallop genome provides insights into evolution of bilaterian karyotype and development.</title>
        <authorList>
            <person name="Wang S."/>
            <person name="Zhang J."/>
            <person name="Jiao W."/>
            <person name="Li J."/>
            <person name="Xun X."/>
            <person name="Sun Y."/>
            <person name="Guo X."/>
            <person name="Huan P."/>
            <person name="Dong B."/>
            <person name="Zhang L."/>
            <person name="Hu X."/>
            <person name="Sun X."/>
            <person name="Wang J."/>
            <person name="Zhao C."/>
            <person name="Wang Y."/>
            <person name="Wang D."/>
            <person name="Huang X."/>
            <person name="Wang R."/>
            <person name="Lv J."/>
            <person name="Li Y."/>
            <person name="Zhang Z."/>
            <person name="Liu B."/>
            <person name="Lu W."/>
            <person name="Hui Y."/>
            <person name="Liang J."/>
            <person name="Zhou Z."/>
            <person name="Hou R."/>
            <person name="Li X."/>
            <person name="Liu Y."/>
            <person name="Li H."/>
            <person name="Ning X."/>
            <person name="Lin Y."/>
            <person name="Zhao L."/>
            <person name="Xing Q."/>
            <person name="Dou J."/>
            <person name="Li Y."/>
            <person name="Mao J."/>
            <person name="Guo H."/>
            <person name="Dou H."/>
            <person name="Li T."/>
            <person name="Mu C."/>
            <person name="Jiang W."/>
            <person name="Fu Q."/>
            <person name="Fu X."/>
            <person name="Miao Y."/>
            <person name="Liu J."/>
            <person name="Yu Q."/>
            <person name="Li R."/>
            <person name="Liao H."/>
            <person name="Li X."/>
            <person name="Kong Y."/>
            <person name="Jiang Z."/>
            <person name="Chourrout D."/>
            <person name="Li R."/>
            <person name="Bao Z."/>
        </authorList>
    </citation>
    <scope>NUCLEOTIDE SEQUENCE [LARGE SCALE GENOMIC DNA]</scope>
    <source>
        <strain evidence="10 11">PY_sf001</strain>
    </source>
</reference>
<dbReference type="InterPro" id="IPR050726">
    <property type="entry name" value="mGluR"/>
</dbReference>
<evidence type="ECO:0000313" key="10">
    <source>
        <dbReference type="EMBL" id="OWF48076.1"/>
    </source>
</evidence>
<dbReference type="InterPro" id="IPR028082">
    <property type="entry name" value="Peripla_BP_I"/>
</dbReference>
<dbReference type="EMBL" id="NEDP02003732">
    <property type="protein sequence ID" value="OWF48076.1"/>
    <property type="molecule type" value="Genomic_DNA"/>
</dbReference>
<comment type="caution">
    <text evidence="10">The sequence shown here is derived from an EMBL/GenBank/DDBJ whole genome shotgun (WGS) entry which is preliminary data.</text>
</comment>
<keyword evidence="2 8" id="KW-0812">Transmembrane</keyword>
<feature type="domain" description="Receptor ligand binding region" evidence="9">
    <location>
        <begin position="806"/>
        <end position="1187"/>
    </location>
</feature>
<dbReference type="InterPro" id="IPR001828">
    <property type="entry name" value="ANF_lig-bd_rcpt"/>
</dbReference>
<evidence type="ECO:0000256" key="6">
    <source>
        <dbReference type="ARBA" id="ARBA00023180"/>
    </source>
</evidence>
<feature type="transmembrane region" description="Helical" evidence="8">
    <location>
        <begin position="1490"/>
        <end position="1519"/>
    </location>
</feature>
<dbReference type="OrthoDB" id="5984008at2759"/>
<feature type="transmembrane region" description="Helical" evidence="8">
    <location>
        <begin position="1262"/>
        <end position="1289"/>
    </location>
</feature>
<feature type="transmembrane region" description="Helical" evidence="8">
    <location>
        <begin position="1463"/>
        <end position="1484"/>
    </location>
</feature>
<keyword evidence="3 8" id="KW-1133">Transmembrane helix</keyword>
<feature type="compositionally biased region" description="Basic and acidic residues" evidence="7">
    <location>
        <begin position="1553"/>
        <end position="1568"/>
    </location>
</feature>
<evidence type="ECO:0000256" key="2">
    <source>
        <dbReference type="ARBA" id="ARBA00022692"/>
    </source>
</evidence>
<accession>A0A210QH84</accession>
<feature type="compositionally biased region" description="Polar residues" evidence="7">
    <location>
        <begin position="1582"/>
        <end position="1593"/>
    </location>
</feature>
<keyword evidence="11" id="KW-1185">Reference proteome</keyword>
<keyword evidence="4 8" id="KW-0472">Membrane</keyword>
<name>A0A210QH84_MIZYE</name>
<evidence type="ECO:0000256" key="1">
    <source>
        <dbReference type="ARBA" id="ARBA00004141"/>
    </source>
</evidence>